<dbReference type="Proteomes" id="UP001167919">
    <property type="component" value="Unassembled WGS sequence"/>
</dbReference>
<evidence type="ECO:0000313" key="3">
    <source>
        <dbReference type="Proteomes" id="UP000286907"/>
    </source>
</evidence>
<dbReference type="Proteomes" id="UP000286907">
    <property type="component" value="Chromosome"/>
</dbReference>
<sequence>MDDQTLMNKALLSTARHFDYKNLNLSVWISAINGEFISAAESYDADVTDIQLYFNGRKNENGYHVSGTFEFAGGTQTLEIDIPLNKNTDYEA</sequence>
<evidence type="ECO:0000313" key="1">
    <source>
        <dbReference type="EMBL" id="MDN6900270.1"/>
    </source>
</evidence>
<protein>
    <submittedName>
        <fullName evidence="1">Uncharacterized protein</fullName>
    </submittedName>
</protein>
<dbReference type="EMBL" id="CP029684">
    <property type="protein sequence ID" value="QAS69847.1"/>
    <property type="molecule type" value="Genomic_DNA"/>
</dbReference>
<organism evidence="1 4">
    <name type="scientific">Oenococcus sicerae</name>
    <dbReference type="NCBI Taxonomy" id="2203724"/>
    <lineage>
        <taxon>Bacteria</taxon>
        <taxon>Bacillati</taxon>
        <taxon>Bacillota</taxon>
        <taxon>Bacilli</taxon>
        <taxon>Lactobacillales</taxon>
        <taxon>Lactobacillaceae</taxon>
        <taxon>Oenococcus</taxon>
    </lineage>
</organism>
<gene>
    <name evidence="2" type="ORF">DLJ48_04580</name>
    <name evidence="1" type="ORF">EVC35_04515</name>
</gene>
<reference evidence="2" key="3">
    <citation type="submission" date="2020-01" db="EMBL/GenBank/DDBJ databases">
        <authorList>
            <person name="Cousin F.J."/>
            <person name="Le Guellec R."/>
            <person name="Cretenet M."/>
        </authorList>
    </citation>
    <scope>NUCLEOTIDE SEQUENCE</scope>
    <source>
        <strain evidence="2">UCMA 15228</strain>
    </source>
</reference>
<reference evidence="1" key="2">
    <citation type="submission" date="2019-01" db="EMBL/GenBank/DDBJ databases">
        <title>Oenococcus sicerae UCMA17102.</title>
        <authorList>
            <person name="Cousin F.J."/>
            <person name="Le Guellec R."/>
            <person name="Cretenet M."/>
        </authorList>
    </citation>
    <scope>NUCLEOTIDE SEQUENCE</scope>
    <source>
        <strain evidence="1">UCMA17102</strain>
    </source>
</reference>
<dbReference type="EMBL" id="SDWY01000002">
    <property type="protein sequence ID" value="MDN6900270.1"/>
    <property type="molecule type" value="Genomic_DNA"/>
</dbReference>
<name>A0AAJ1RC87_9LACO</name>
<accession>A0AAJ1RC87</accession>
<evidence type="ECO:0000313" key="4">
    <source>
        <dbReference type="Proteomes" id="UP001167919"/>
    </source>
</evidence>
<evidence type="ECO:0000313" key="2">
    <source>
        <dbReference type="EMBL" id="QAS69847.1"/>
    </source>
</evidence>
<dbReference type="RefSeq" id="WP_128686321.1">
    <property type="nucleotide sequence ID" value="NZ_CP029684.2"/>
</dbReference>
<proteinExistence type="predicted"/>
<dbReference type="AlphaFoldDB" id="A0AAJ1RC87"/>
<reference evidence="2 3" key="1">
    <citation type="journal article" date="2019" name="Syst. Appl. Microbiol.">
        <title>Oenococcus sicerae sp. nov., isolated from French cider.</title>
        <authorList>
            <person name="Cousin F.J."/>
            <person name="Le Guellec R."/>
            <person name="Chagnot C."/>
            <person name="Goux D."/>
            <person name="Dalmasso M."/>
            <person name="Laplace J.M."/>
            <person name="Cretenet M."/>
        </authorList>
    </citation>
    <scope>NUCLEOTIDE SEQUENCE [LARGE SCALE GENOMIC DNA]</scope>
    <source>
        <strain evidence="2 3">UCMA 15228</strain>
    </source>
</reference>
<keyword evidence="3" id="KW-1185">Reference proteome</keyword>